<name>A0A2S5JJP2_9RHOB</name>
<dbReference type="SUPFAM" id="SSF51735">
    <property type="entry name" value="NAD(P)-binding Rossmann-fold domains"/>
    <property type="match status" value="1"/>
</dbReference>
<dbReference type="InterPro" id="IPR013328">
    <property type="entry name" value="6PGD_dom2"/>
</dbReference>
<dbReference type="PANTHER" id="PTHR22981">
    <property type="entry name" value="3-HYDROXYISOBUTYRATE DEHYDROGENASE-RELATED"/>
    <property type="match status" value="1"/>
</dbReference>
<dbReference type="InterPro" id="IPR036291">
    <property type="entry name" value="NAD(P)-bd_dom_sf"/>
</dbReference>
<dbReference type="Proteomes" id="UP000239736">
    <property type="component" value="Unassembled WGS sequence"/>
</dbReference>
<dbReference type="Pfam" id="PF14833">
    <property type="entry name" value="NAD_binding_11"/>
    <property type="match status" value="1"/>
</dbReference>
<dbReference type="InterPro" id="IPR008927">
    <property type="entry name" value="6-PGluconate_DH-like_C_sf"/>
</dbReference>
<dbReference type="InterPro" id="IPR002204">
    <property type="entry name" value="3-OH-isobutyrate_DH-rel_CS"/>
</dbReference>
<feature type="domain" description="3-hydroxyisobutyrate dehydrogenase-like NAD-binding" evidence="8">
    <location>
        <begin position="156"/>
        <end position="281"/>
    </location>
</feature>
<sequence length="292" mass="30062">MKIGFIGLGNMGAPMARNLAAAGHEVLGYDPNAAAPDGVQAVASAVEAAKDADVVITMLPNGDILRAVAAEVVPVMRKGAIFCDCSTVDVDSARAVATQAEQAGILALDAPVSGGVGGAAAGTLTFMVGGPQQAFETVRPLFDIMGQKAVHCGTSGSGQAAKICNNMILGATMIATCEAFALADKLGLDRQKMFDVVSTSSGQSWSMNIYCPAPGVGPKSPADNGYKPGFAAELMLKDLRLSQQAAESVDADTPMGQLAAALYESFVEREGGRGLDFSAMLPRFEKRSRKGQ</sequence>
<dbReference type="InterPro" id="IPR011548">
    <property type="entry name" value="HIBADH"/>
</dbReference>
<dbReference type="GO" id="GO:0008442">
    <property type="term" value="F:3-hydroxyisobutyrate dehydrogenase activity"/>
    <property type="evidence" value="ECO:0007669"/>
    <property type="project" value="UniProtKB-EC"/>
</dbReference>
<dbReference type="OrthoDB" id="9812907at2"/>
<keyword evidence="10" id="KW-1185">Reference proteome</keyword>
<comment type="catalytic activity">
    <reaction evidence="6">
        <text>3-hydroxy-2-methylpropanoate + NAD(+) = 2-methyl-3-oxopropanoate + NADH + H(+)</text>
        <dbReference type="Rhea" id="RHEA:17681"/>
        <dbReference type="ChEBI" id="CHEBI:11805"/>
        <dbReference type="ChEBI" id="CHEBI:15378"/>
        <dbReference type="ChEBI" id="CHEBI:57540"/>
        <dbReference type="ChEBI" id="CHEBI:57700"/>
        <dbReference type="ChEBI" id="CHEBI:57945"/>
        <dbReference type="EC" id="1.1.1.31"/>
    </reaction>
</comment>
<evidence type="ECO:0000256" key="1">
    <source>
        <dbReference type="ARBA" id="ARBA00009080"/>
    </source>
</evidence>
<keyword evidence="2 6" id="KW-0101">Branched-chain amino acid catabolism</keyword>
<comment type="similarity">
    <text evidence="1 6">Belongs to the HIBADH-related family.</text>
</comment>
<dbReference type="PIRSF" id="PIRSF000103">
    <property type="entry name" value="HIBADH"/>
    <property type="match status" value="1"/>
</dbReference>
<reference evidence="9 10" key="1">
    <citation type="submission" date="2018-01" db="EMBL/GenBank/DDBJ databases">
        <title>Genomic Encyclopedia of Archaeal and Bacterial Type Strains, Phase II (KMG-II): from individual species to whole genera.</title>
        <authorList>
            <person name="Goeker M."/>
        </authorList>
    </citation>
    <scope>NUCLEOTIDE SEQUENCE [LARGE SCALE GENOMIC DNA]</scope>
    <source>
        <strain evidence="9 10">DSM 12048</strain>
    </source>
</reference>
<dbReference type="Gene3D" id="3.40.50.720">
    <property type="entry name" value="NAD(P)-binding Rossmann-like Domain"/>
    <property type="match status" value="1"/>
</dbReference>
<dbReference type="SUPFAM" id="SSF48179">
    <property type="entry name" value="6-phosphogluconate dehydrogenase C-terminal domain-like"/>
    <property type="match status" value="1"/>
</dbReference>
<evidence type="ECO:0000313" key="10">
    <source>
        <dbReference type="Proteomes" id="UP000239736"/>
    </source>
</evidence>
<keyword evidence="4 6" id="KW-0520">NAD</keyword>
<feature type="active site" evidence="5">
    <location>
        <position position="162"/>
    </location>
</feature>
<feature type="domain" description="6-phosphogluconate dehydrogenase NADP-binding" evidence="7">
    <location>
        <begin position="2"/>
        <end position="153"/>
    </location>
</feature>
<dbReference type="Gene3D" id="1.10.1040.10">
    <property type="entry name" value="N-(1-d-carboxylethyl)-l-norvaline Dehydrogenase, domain 2"/>
    <property type="match status" value="1"/>
</dbReference>
<dbReference type="GO" id="GO:0050661">
    <property type="term" value="F:NADP binding"/>
    <property type="evidence" value="ECO:0007669"/>
    <property type="project" value="InterPro"/>
</dbReference>
<evidence type="ECO:0000256" key="4">
    <source>
        <dbReference type="ARBA" id="ARBA00023027"/>
    </source>
</evidence>
<evidence type="ECO:0000259" key="7">
    <source>
        <dbReference type="Pfam" id="PF03446"/>
    </source>
</evidence>
<comment type="pathway">
    <text evidence="6">Amino-acid degradation; L-valine degradation.</text>
</comment>
<dbReference type="UniPathway" id="UPA00362"/>
<protein>
    <recommendedName>
        <fullName evidence="6">3-hydroxyisobutyrate dehydrogenase</fullName>
        <shortName evidence="6">HIBADH</shortName>
        <ecNumber evidence="6">1.1.1.31</ecNumber>
    </recommendedName>
</protein>
<keyword evidence="3 6" id="KW-0560">Oxidoreductase</keyword>
<evidence type="ECO:0000256" key="2">
    <source>
        <dbReference type="ARBA" id="ARBA00022456"/>
    </source>
</evidence>
<evidence type="ECO:0000256" key="3">
    <source>
        <dbReference type="ARBA" id="ARBA00023002"/>
    </source>
</evidence>
<comment type="caution">
    <text evidence="9">The sequence shown here is derived from an EMBL/GenBank/DDBJ whole genome shotgun (WGS) entry which is preliminary data.</text>
</comment>
<proteinExistence type="inferred from homology"/>
<dbReference type="RefSeq" id="WP_104069543.1">
    <property type="nucleotide sequence ID" value="NZ_PRDS01000002.1"/>
</dbReference>
<evidence type="ECO:0000259" key="8">
    <source>
        <dbReference type="Pfam" id="PF14833"/>
    </source>
</evidence>
<dbReference type="GO" id="GO:0051287">
    <property type="term" value="F:NAD binding"/>
    <property type="evidence" value="ECO:0007669"/>
    <property type="project" value="InterPro"/>
</dbReference>
<evidence type="ECO:0000256" key="5">
    <source>
        <dbReference type="PIRSR" id="PIRSR000103-1"/>
    </source>
</evidence>
<organism evidence="9 10">
    <name type="scientific">Albidovulum inexpectatum</name>
    <dbReference type="NCBI Taxonomy" id="196587"/>
    <lineage>
        <taxon>Bacteria</taxon>
        <taxon>Pseudomonadati</taxon>
        <taxon>Pseudomonadota</taxon>
        <taxon>Alphaproteobacteria</taxon>
        <taxon>Rhodobacterales</taxon>
        <taxon>Paracoccaceae</taxon>
        <taxon>Albidovulum</taxon>
    </lineage>
</organism>
<dbReference type="Pfam" id="PF03446">
    <property type="entry name" value="NAD_binding_2"/>
    <property type="match status" value="1"/>
</dbReference>
<dbReference type="EC" id="1.1.1.31" evidence="6"/>
<evidence type="ECO:0000256" key="6">
    <source>
        <dbReference type="RuleBase" id="RU910714"/>
    </source>
</evidence>
<dbReference type="GO" id="GO:0006574">
    <property type="term" value="P:L-valine catabolic process"/>
    <property type="evidence" value="ECO:0007669"/>
    <property type="project" value="UniProtKB-UniPathway"/>
</dbReference>
<dbReference type="InterPro" id="IPR015815">
    <property type="entry name" value="HIBADH-related"/>
</dbReference>
<dbReference type="FunFam" id="1.10.1040.10:FF:000006">
    <property type="entry name" value="3-hydroxyisobutyrate dehydrogenase"/>
    <property type="match status" value="1"/>
</dbReference>
<dbReference type="InterPro" id="IPR029154">
    <property type="entry name" value="HIBADH-like_NADP-bd"/>
</dbReference>
<gene>
    <name evidence="9" type="ORF">LV82_00936</name>
</gene>
<dbReference type="NCBIfam" id="TIGR01692">
    <property type="entry name" value="HIBADH"/>
    <property type="match status" value="1"/>
</dbReference>
<dbReference type="AlphaFoldDB" id="A0A2S5JJP2"/>
<dbReference type="PROSITE" id="PS00895">
    <property type="entry name" value="3_HYDROXYISOBUT_DH"/>
    <property type="match status" value="1"/>
</dbReference>
<accession>A0A2S5JJP2</accession>
<dbReference type="EMBL" id="PRDS01000002">
    <property type="protein sequence ID" value="PPB81724.1"/>
    <property type="molecule type" value="Genomic_DNA"/>
</dbReference>
<dbReference type="InterPro" id="IPR006115">
    <property type="entry name" value="6PGDH_NADP-bd"/>
</dbReference>
<evidence type="ECO:0000313" key="9">
    <source>
        <dbReference type="EMBL" id="PPB81724.1"/>
    </source>
</evidence>
<dbReference type="PANTHER" id="PTHR22981:SF7">
    <property type="entry name" value="3-HYDROXYISOBUTYRATE DEHYDROGENASE, MITOCHONDRIAL"/>
    <property type="match status" value="1"/>
</dbReference>